<reference evidence="2 3" key="2">
    <citation type="submission" date="2021-10" db="EMBL/GenBank/DDBJ databases">
        <authorList>
            <person name="Piombo E."/>
        </authorList>
    </citation>
    <scope>NUCLEOTIDE SEQUENCE [LARGE SCALE GENOMIC DNA]</scope>
</reference>
<reference evidence="3" key="1">
    <citation type="submission" date="2019-06" db="EMBL/GenBank/DDBJ databases">
        <authorList>
            <person name="Broberg M."/>
        </authorList>
    </citation>
    <scope>NUCLEOTIDE SEQUENCE [LARGE SCALE GENOMIC DNA]</scope>
</reference>
<feature type="region of interest" description="Disordered" evidence="1">
    <location>
        <begin position="64"/>
        <end position="110"/>
    </location>
</feature>
<proteinExistence type="predicted"/>
<evidence type="ECO:0000313" key="2">
    <source>
        <dbReference type="EMBL" id="CAH0048585.1"/>
    </source>
</evidence>
<dbReference type="AlphaFoldDB" id="A0A9N9Z3L6"/>
<dbReference type="EMBL" id="CABFOC020000035">
    <property type="protein sequence ID" value="CAH0048585.1"/>
    <property type="molecule type" value="Genomic_DNA"/>
</dbReference>
<dbReference type="Proteomes" id="UP000775872">
    <property type="component" value="Unassembled WGS sequence"/>
</dbReference>
<dbReference type="OrthoDB" id="5327538at2759"/>
<name>A0A9N9Z3L6_9HYPO</name>
<feature type="non-terminal residue" evidence="2">
    <location>
        <position position="1"/>
    </location>
</feature>
<feature type="compositionally biased region" description="Basic and acidic residues" evidence="1">
    <location>
        <begin position="99"/>
        <end position="110"/>
    </location>
</feature>
<sequence>MEFLSPHANVPSPRVFDWACESDPTYTVGVGYRSWMVVRQLAEIMLEIEAHPFDGLESLVATRESFGNEATPRTSALESQPELEGSIQGSLSHARRSKPSNDRRGQNWDS</sequence>
<protein>
    <submittedName>
        <fullName evidence="2">Uncharacterized protein</fullName>
    </submittedName>
</protein>
<organism evidence="2 3">
    <name type="scientific">Clonostachys solani</name>
    <dbReference type="NCBI Taxonomy" id="160281"/>
    <lineage>
        <taxon>Eukaryota</taxon>
        <taxon>Fungi</taxon>
        <taxon>Dikarya</taxon>
        <taxon>Ascomycota</taxon>
        <taxon>Pezizomycotina</taxon>
        <taxon>Sordariomycetes</taxon>
        <taxon>Hypocreomycetidae</taxon>
        <taxon>Hypocreales</taxon>
        <taxon>Bionectriaceae</taxon>
        <taxon>Clonostachys</taxon>
    </lineage>
</organism>
<accession>A0A9N9Z3L6</accession>
<keyword evidence="3" id="KW-1185">Reference proteome</keyword>
<evidence type="ECO:0000313" key="3">
    <source>
        <dbReference type="Proteomes" id="UP000775872"/>
    </source>
</evidence>
<comment type="caution">
    <text evidence="2">The sequence shown here is derived from an EMBL/GenBank/DDBJ whole genome shotgun (WGS) entry which is preliminary data.</text>
</comment>
<evidence type="ECO:0000256" key="1">
    <source>
        <dbReference type="SAM" id="MobiDB-lite"/>
    </source>
</evidence>
<gene>
    <name evidence="2" type="ORF">CSOL1703_00000532</name>
</gene>